<feature type="compositionally biased region" description="Basic and acidic residues" evidence="1">
    <location>
        <begin position="1"/>
        <end position="20"/>
    </location>
</feature>
<feature type="region of interest" description="Disordered" evidence="1">
    <location>
        <begin position="118"/>
        <end position="186"/>
    </location>
</feature>
<organism evidence="2 3">
    <name type="scientific">Euplotes crassus</name>
    <dbReference type="NCBI Taxonomy" id="5936"/>
    <lineage>
        <taxon>Eukaryota</taxon>
        <taxon>Sar</taxon>
        <taxon>Alveolata</taxon>
        <taxon>Ciliophora</taxon>
        <taxon>Intramacronucleata</taxon>
        <taxon>Spirotrichea</taxon>
        <taxon>Hypotrichia</taxon>
        <taxon>Euplotida</taxon>
        <taxon>Euplotidae</taxon>
        <taxon>Moneuplotes</taxon>
    </lineage>
</organism>
<evidence type="ECO:0008006" key="4">
    <source>
        <dbReference type="Google" id="ProtNLM"/>
    </source>
</evidence>
<feature type="compositionally biased region" description="Low complexity" evidence="1">
    <location>
        <begin position="118"/>
        <end position="132"/>
    </location>
</feature>
<reference evidence="2" key="1">
    <citation type="submission" date="2023-07" db="EMBL/GenBank/DDBJ databases">
        <authorList>
            <consortium name="AG Swart"/>
            <person name="Singh M."/>
            <person name="Singh A."/>
            <person name="Seah K."/>
            <person name="Emmerich C."/>
        </authorList>
    </citation>
    <scope>NUCLEOTIDE SEQUENCE</scope>
    <source>
        <strain evidence="2">DP1</strain>
    </source>
</reference>
<protein>
    <recommendedName>
        <fullName evidence="4">Enkurin domain-containing protein</fullName>
    </recommendedName>
</protein>
<dbReference type="EMBL" id="CAMPGE010016778">
    <property type="protein sequence ID" value="CAI2375314.1"/>
    <property type="molecule type" value="Genomic_DNA"/>
</dbReference>
<name>A0AAD1XME2_EUPCR</name>
<feature type="region of interest" description="Disordered" evidence="1">
    <location>
        <begin position="1"/>
        <end position="23"/>
    </location>
</feature>
<gene>
    <name evidence="2" type="ORF">ECRASSUSDP1_LOCUS16676</name>
</gene>
<sequence length="249" mass="28960">MKEIREREKRFREQREKESQPRGPLFKLKKFQVKESVLKPAIRNSELDDINCCYTLAGHYVSAAEAERAALEKMGPNNQPKNSILSLAARSVISKRDREMMQEENKLLEKYYKEYYKGKNSSRSRGGSTNSKASKENSTGPDVHQGMNSIRKYSGQKPVSSEPQEYRQSYAHSADKVPQESKEMSEEEVREAIAKLERKKREVNTLISRLPLGNRYKAIEDREKALYQKIDDINLTIRQLWSHKVYLKV</sequence>
<dbReference type="AlphaFoldDB" id="A0AAD1XME2"/>
<evidence type="ECO:0000256" key="1">
    <source>
        <dbReference type="SAM" id="MobiDB-lite"/>
    </source>
</evidence>
<feature type="compositionally biased region" description="Polar residues" evidence="1">
    <location>
        <begin position="157"/>
        <end position="171"/>
    </location>
</feature>
<proteinExistence type="predicted"/>
<evidence type="ECO:0000313" key="2">
    <source>
        <dbReference type="EMBL" id="CAI2375314.1"/>
    </source>
</evidence>
<accession>A0AAD1XME2</accession>
<feature type="compositionally biased region" description="Basic and acidic residues" evidence="1">
    <location>
        <begin position="173"/>
        <end position="184"/>
    </location>
</feature>
<evidence type="ECO:0000313" key="3">
    <source>
        <dbReference type="Proteomes" id="UP001295684"/>
    </source>
</evidence>
<keyword evidence="3" id="KW-1185">Reference proteome</keyword>
<dbReference type="Proteomes" id="UP001295684">
    <property type="component" value="Unassembled WGS sequence"/>
</dbReference>
<comment type="caution">
    <text evidence="2">The sequence shown here is derived from an EMBL/GenBank/DDBJ whole genome shotgun (WGS) entry which is preliminary data.</text>
</comment>